<dbReference type="Proteomes" id="UP001341840">
    <property type="component" value="Unassembled WGS sequence"/>
</dbReference>
<reference evidence="1 2" key="1">
    <citation type="journal article" date="2023" name="Plants (Basel)">
        <title>Bridging the Gap: Combining Genomics and Transcriptomics Approaches to Understand Stylosanthes scabra, an Orphan Legume from the Brazilian Caatinga.</title>
        <authorList>
            <person name="Ferreira-Neto J.R.C."/>
            <person name="da Silva M.D."/>
            <person name="Binneck E."/>
            <person name="de Melo N.F."/>
            <person name="da Silva R.H."/>
            <person name="de Melo A.L.T.M."/>
            <person name="Pandolfi V."/>
            <person name="Bustamante F.O."/>
            <person name="Brasileiro-Vidal A.C."/>
            <person name="Benko-Iseppon A.M."/>
        </authorList>
    </citation>
    <scope>NUCLEOTIDE SEQUENCE [LARGE SCALE GENOMIC DNA]</scope>
    <source>
        <tissue evidence="1">Leaves</tissue>
    </source>
</reference>
<organism evidence="1 2">
    <name type="scientific">Stylosanthes scabra</name>
    <dbReference type="NCBI Taxonomy" id="79078"/>
    <lineage>
        <taxon>Eukaryota</taxon>
        <taxon>Viridiplantae</taxon>
        <taxon>Streptophyta</taxon>
        <taxon>Embryophyta</taxon>
        <taxon>Tracheophyta</taxon>
        <taxon>Spermatophyta</taxon>
        <taxon>Magnoliopsida</taxon>
        <taxon>eudicotyledons</taxon>
        <taxon>Gunneridae</taxon>
        <taxon>Pentapetalae</taxon>
        <taxon>rosids</taxon>
        <taxon>fabids</taxon>
        <taxon>Fabales</taxon>
        <taxon>Fabaceae</taxon>
        <taxon>Papilionoideae</taxon>
        <taxon>50 kb inversion clade</taxon>
        <taxon>dalbergioids sensu lato</taxon>
        <taxon>Dalbergieae</taxon>
        <taxon>Pterocarpus clade</taxon>
        <taxon>Stylosanthes</taxon>
    </lineage>
</organism>
<comment type="caution">
    <text evidence="1">The sequence shown here is derived from an EMBL/GenBank/DDBJ whole genome shotgun (WGS) entry which is preliminary data.</text>
</comment>
<accession>A0ABU6ZN60</accession>
<name>A0ABU6ZN60_9FABA</name>
<feature type="non-terminal residue" evidence="1">
    <location>
        <position position="1"/>
    </location>
</feature>
<gene>
    <name evidence="1" type="ORF">PIB30_073731</name>
</gene>
<evidence type="ECO:0000313" key="1">
    <source>
        <dbReference type="EMBL" id="MED6223410.1"/>
    </source>
</evidence>
<dbReference type="EMBL" id="JASCZI010272761">
    <property type="protein sequence ID" value="MED6223410.1"/>
    <property type="molecule type" value="Genomic_DNA"/>
</dbReference>
<sequence>EVLYESNNVVFAVPSPSIQTPLSLQKLPHALTPLTPRHCSIRSLQKQVNHRKPTVHHCDAASVAHWSWRFQFLTRDRRHHSRYTPLIFQIFQQGSINYIRKVQGKFPECVKVSWLISVILL</sequence>
<keyword evidence="2" id="KW-1185">Reference proteome</keyword>
<proteinExistence type="predicted"/>
<protein>
    <submittedName>
        <fullName evidence="1">Uncharacterized protein</fullName>
    </submittedName>
</protein>
<evidence type="ECO:0000313" key="2">
    <source>
        <dbReference type="Proteomes" id="UP001341840"/>
    </source>
</evidence>